<comment type="similarity">
    <text evidence="1">Belongs to the metallo-dependent hydrolases superfamily.</text>
</comment>
<sequence>MAGLIDAHLHLWDPDVLDYPWLTGPLDRAFRPADLDTGGLELAGAVFVEAGVRADQSLAEVSWVESLAQDWPVLAAIVAQAPLDQGQAAAPLLRELAGRPLVRGVRHNVQGAPAGRVLCSEHVTGVRLLADLGLTADLSIDGVQLPEVTELVRLVPEVTFVLDHVGKPSAQWQPWADDLARLAAHPNVTVKLSGLATTAGADLERIRAQLSHAVATFGVDRCLAGSDWPISSSTIDYRVWMAEVSTAAGGLDHLSDTARRVYRLP</sequence>
<evidence type="ECO:0000313" key="3">
    <source>
        <dbReference type="EMBL" id="MCO8277760.1"/>
    </source>
</evidence>
<dbReference type="InterPro" id="IPR032466">
    <property type="entry name" value="Metal_Hydrolase"/>
</dbReference>
<dbReference type="PANTHER" id="PTHR43569">
    <property type="entry name" value="AMIDOHYDROLASE"/>
    <property type="match status" value="1"/>
</dbReference>
<evidence type="ECO:0000256" key="1">
    <source>
        <dbReference type="ARBA" id="ARBA00038310"/>
    </source>
</evidence>
<dbReference type="PANTHER" id="PTHR43569:SF1">
    <property type="entry name" value="BLL3371 PROTEIN"/>
    <property type="match status" value="1"/>
</dbReference>
<dbReference type="SUPFAM" id="SSF51556">
    <property type="entry name" value="Metallo-dependent hydrolases"/>
    <property type="match status" value="1"/>
</dbReference>
<evidence type="ECO:0000259" key="2">
    <source>
        <dbReference type="Pfam" id="PF04909"/>
    </source>
</evidence>
<gene>
    <name evidence="3" type="ORF">M1L60_45020</name>
</gene>
<protein>
    <submittedName>
        <fullName evidence="3">Amidohydrolase family protein</fullName>
    </submittedName>
</protein>
<keyword evidence="4" id="KW-1185">Reference proteome</keyword>
<dbReference type="RefSeq" id="WP_253243768.1">
    <property type="nucleotide sequence ID" value="NZ_JAMYJR010000064.1"/>
</dbReference>
<proteinExistence type="inferred from homology"/>
<dbReference type="InterPro" id="IPR006680">
    <property type="entry name" value="Amidohydro-rel"/>
</dbReference>
<organism evidence="3 4">
    <name type="scientific">Paractinoplanes aksuensis</name>
    <dbReference type="NCBI Taxonomy" id="2939490"/>
    <lineage>
        <taxon>Bacteria</taxon>
        <taxon>Bacillati</taxon>
        <taxon>Actinomycetota</taxon>
        <taxon>Actinomycetes</taxon>
        <taxon>Micromonosporales</taxon>
        <taxon>Micromonosporaceae</taxon>
        <taxon>Paractinoplanes</taxon>
    </lineage>
</organism>
<dbReference type="InterPro" id="IPR052350">
    <property type="entry name" value="Metallo-dep_Lactonases"/>
</dbReference>
<reference evidence="3 4" key="1">
    <citation type="submission" date="2022-06" db="EMBL/GenBank/DDBJ databases">
        <title>New Species of the Genus Actinoplanes, ActinopZanes ferrugineus.</title>
        <authorList>
            <person name="Ding P."/>
        </authorList>
    </citation>
    <scope>NUCLEOTIDE SEQUENCE [LARGE SCALE GENOMIC DNA]</scope>
    <source>
        <strain evidence="3 4">TRM88003</strain>
    </source>
</reference>
<name>A0ABT1E3Q0_9ACTN</name>
<evidence type="ECO:0000313" key="4">
    <source>
        <dbReference type="Proteomes" id="UP001523369"/>
    </source>
</evidence>
<dbReference type="Gene3D" id="3.20.20.140">
    <property type="entry name" value="Metal-dependent hydrolases"/>
    <property type="match status" value="1"/>
</dbReference>
<accession>A0ABT1E3Q0</accession>
<comment type="caution">
    <text evidence="3">The sequence shown here is derived from an EMBL/GenBank/DDBJ whole genome shotgun (WGS) entry which is preliminary data.</text>
</comment>
<feature type="domain" description="Amidohydrolase-related" evidence="2">
    <location>
        <begin position="5"/>
        <end position="264"/>
    </location>
</feature>
<dbReference type="Pfam" id="PF04909">
    <property type="entry name" value="Amidohydro_2"/>
    <property type="match status" value="1"/>
</dbReference>
<dbReference type="EMBL" id="JAMYJR010000064">
    <property type="protein sequence ID" value="MCO8277760.1"/>
    <property type="molecule type" value="Genomic_DNA"/>
</dbReference>
<dbReference type="Proteomes" id="UP001523369">
    <property type="component" value="Unassembled WGS sequence"/>
</dbReference>